<reference evidence="2 3" key="1">
    <citation type="journal article" date="2019" name="Nat. Ecol. Evol.">
        <title>Megaphylogeny resolves global patterns of mushroom evolution.</title>
        <authorList>
            <person name="Varga T."/>
            <person name="Krizsan K."/>
            <person name="Foldi C."/>
            <person name="Dima B."/>
            <person name="Sanchez-Garcia M."/>
            <person name="Sanchez-Ramirez S."/>
            <person name="Szollosi G.J."/>
            <person name="Szarkandi J.G."/>
            <person name="Papp V."/>
            <person name="Albert L."/>
            <person name="Andreopoulos W."/>
            <person name="Angelini C."/>
            <person name="Antonin V."/>
            <person name="Barry K.W."/>
            <person name="Bougher N.L."/>
            <person name="Buchanan P."/>
            <person name="Buyck B."/>
            <person name="Bense V."/>
            <person name="Catcheside P."/>
            <person name="Chovatia M."/>
            <person name="Cooper J."/>
            <person name="Damon W."/>
            <person name="Desjardin D."/>
            <person name="Finy P."/>
            <person name="Geml J."/>
            <person name="Haridas S."/>
            <person name="Hughes K."/>
            <person name="Justo A."/>
            <person name="Karasinski D."/>
            <person name="Kautmanova I."/>
            <person name="Kiss B."/>
            <person name="Kocsube S."/>
            <person name="Kotiranta H."/>
            <person name="LaButti K.M."/>
            <person name="Lechner B.E."/>
            <person name="Liimatainen K."/>
            <person name="Lipzen A."/>
            <person name="Lukacs Z."/>
            <person name="Mihaltcheva S."/>
            <person name="Morgado L.N."/>
            <person name="Niskanen T."/>
            <person name="Noordeloos M.E."/>
            <person name="Ohm R.A."/>
            <person name="Ortiz-Santana B."/>
            <person name="Ovrebo C."/>
            <person name="Racz N."/>
            <person name="Riley R."/>
            <person name="Savchenko A."/>
            <person name="Shiryaev A."/>
            <person name="Soop K."/>
            <person name="Spirin V."/>
            <person name="Szebenyi C."/>
            <person name="Tomsovsky M."/>
            <person name="Tulloss R.E."/>
            <person name="Uehling J."/>
            <person name="Grigoriev I.V."/>
            <person name="Vagvolgyi C."/>
            <person name="Papp T."/>
            <person name="Martin F.M."/>
            <person name="Miettinen O."/>
            <person name="Hibbett D.S."/>
            <person name="Nagy L.G."/>
        </authorList>
    </citation>
    <scope>NUCLEOTIDE SEQUENCE [LARGE SCALE GENOMIC DNA]</scope>
    <source>
        <strain evidence="2 3">FP101781</strain>
    </source>
</reference>
<sequence>MQFGGHYSHSPLRGVVSIAVLPTVSGSAMGQCSRRRVEVEQAPKASEEAVDSRHRSARTSADGLKMNEMKDPC</sequence>
<evidence type="ECO:0000256" key="1">
    <source>
        <dbReference type="SAM" id="MobiDB-lite"/>
    </source>
</evidence>
<keyword evidence="3" id="KW-1185">Reference proteome</keyword>
<evidence type="ECO:0000313" key="2">
    <source>
        <dbReference type="EMBL" id="TEB30823.1"/>
    </source>
</evidence>
<name>A0A4Y7T9I3_COPMI</name>
<organism evidence="2 3">
    <name type="scientific">Coprinellus micaceus</name>
    <name type="common">Glistening ink-cap mushroom</name>
    <name type="synonym">Coprinus micaceus</name>
    <dbReference type="NCBI Taxonomy" id="71717"/>
    <lineage>
        <taxon>Eukaryota</taxon>
        <taxon>Fungi</taxon>
        <taxon>Dikarya</taxon>
        <taxon>Basidiomycota</taxon>
        <taxon>Agaricomycotina</taxon>
        <taxon>Agaricomycetes</taxon>
        <taxon>Agaricomycetidae</taxon>
        <taxon>Agaricales</taxon>
        <taxon>Agaricineae</taxon>
        <taxon>Psathyrellaceae</taxon>
        <taxon>Coprinellus</taxon>
    </lineage>
</organism>
<evidence type="ECO:0000313" key="3">
    <source>
        <dbReference type="Proteomes" id="UP000298030"/>
    </source>
</evidence>
<feature type="region of interest" description="Disordered" evidence="1">
    <location>
        <begin position="27"/>
        <end position="73"/>
    </location>
</feature>
<dbReference type="Proteomes" id="UP000298030">
    <property type="component" value="Unassembled WGS sequence"/>
</dbReference>
<feature type="compositionally biased region" description="Basic and acidic residues" evidence="1">
    <location>
        <begin position="35"/>
        <end position="54"/>
    </location>
</feature>
<protein>
    <submittedName>
        <fullName evidence="2">Uncharacterized protein</fullName>
    </submittedName>
</protein>
<accession>A0A4Y7T9I3</accession>
<dbReference type="AlphaFoldDB" id="A0A4Y7T9I3"/>
<proteinExistence type="predicted"/>
<dbReference type="EMBL" id="QPFP01000021">
    <property type="protein sequence ID" value="TEB30823.1"/>
    <property type="molecule type" value="Genomic_DNA"/>
</dbReference>
<gene>
    <name evidence="2" type="ORF">FA13DRAFT_1733247</name>
</gene>
<comment type="caution">
    <text evidence="2">The sequence shown here is derived from an EMBL/GenBank/DDBJ whole genome shotgun (WGS) entry which is preliminary data.</text>
</comment>